<reference evidence="3 4" key="1">
    <citation type="submission" date="2023-07" db="EMBL/GenBank/DDBJ databases">
        <title>Sorghum-associated microbial communities from plants grown in Nebraska, USA.</title>
        <authorList>
            <person name="Schachtman D."/>
        </authorList>
    </citation>
    <scope>NUCLEOTIDE SEQUENCE [LARGE SCALE GENOMIC DNA]</scope>
    <source>
        <strain evidence="3 4">BE313</strain>
    </source>
</reference>
<name>A0ABU2CE74_9BURK</name>
<dbReference type="InterPro" id="IPR000644">
    <property type="entry name" value="CBS_dom"/>
</dbReference>
<gene>
    <name evidence="3" type="ORF">J2X19_004331</name>
</gene>
<organism evidence="3 4">
    <name type="scientific">Rhodoferax ferrireducens</name>
    <dbReference type="NCBI Taxonomy" id="192843"/>
    <lineage>
        <taxon>Bacteria</taxon>
        <taxon>Pseudomonadati</taxon>
        <taxon>Pseudomonadota</taxon>
        <taxon>Betaproteobacteria</taxon>
        <taxon>Burkholderiales</taxon>
        <taxon>Comamonadaceae</taxon>
        <taxon>Rhodoferax</taxon>
    </lineage>
</organism>
<comment type="caution">
    <text evidence="3">The sequence shown here is derived from an EMBL/GenBank/DDBJ whole genome shotgun (WGS) entry which is preliminary data.</text>
</comment>
<dbReference type="SUPFAM" id="SSF54631">
    <property type="entry name" value="CBS-domain pair"/>
    <property type="match status" value="1"/>
</dbReference>
<dbReference type="Gene3D" id="3.10.580.10">
    <property type="entry name" value="CBS-domain"/>
    <property type="match status" value="1"/>
</dbReference>
<evidence type="ECO:0000313" key="3">
    <source>
        <dbReference type="EMBL" id="MDR7379635.1"/>
    </source>
</evidence>
<keyword evidence="4" id="KW-1185">Reference proteome</keyword>
<dbReference type="Proteomes" id="UP001180487">
    <property type="component" value="Unassembled WGS sequence"/>
</dbReference>
<sequence>MSDGSLPTFRFPAGTHIVQVQPPQHGPVTLDSPAMAVFTDLAQIRAATVQPQTSLDQAELKMIYQGVRLLFVVSDMPSVDGILTAADIAGDKPMRLVHQRQVKHQDLTAADVMTPLADIDAITFAALQRATVAEVVATLTQRGRPHLLVIDSDTADRAPRIRGLVSQTQVERQLGQQLPLTAMAQTFSELEQVLAGH</sequence>
<accession>A0ABU2CE74</accession>
<protein>
    <submittedName>
        <fullName evidence="3">CBS-domain-containing membrane protein</fullName>
    </submittedName>
</protein>
<feature type="domain" description="CBS" evidence="2">
    <location>
        <begin position="113"/>
        <end position="180"/>
    </location>
</feature>
<dbReference type="RefSeq" id="WP_165830840.1">
    <property type="nucleotide sequence ID" value="NZ_JAVDXT010000005.1"/>
</dbReference>
<evidence type="ECO:0000259" key="2">
    <source>
        <dbReference type="PROSITE" id="PS51371"/>
    </source>
</evidence>
<evidence type="ECO:0000313" key="4">
    <source>
        <dbReference type="Proteomes" id="UP001180487"/>
    </source>
</evidence>
<evidence type="ECO:0000256" key="1">
    <source>
        <dbReference type="PROSITE-ProRule" id="PRU00703"/>
    </source>
</evidence>
<dbReference type="InterPro" id="IPR046342">
    <property type="entry name" value="CBS_dom_sf"/>
</dbReference>
<keyword evidence="1" id="KW-0129">CBS domain</keyword>
<dbReference type="PROSITE" id="PS51371">
    <property type="entry name" value="CBS"/>
    <property type="match status" value="1"/>
</dbReference>
<dbReference type="EMBL" id="JAVDXT010000005">
    <property type="protein sequence ID" value="MDR7379635.1"/>
    <property type="molecule type" value="Genomic_DNA"/>
</dbReference>
<proteinExistence type="predicted"/>